<reference evidence="5 6" key="1">
    <citation type="journal article" date="2016" name="Nat. Commun.">
        <title>Thousands of microbial genomes shed light on interconnected biogeochemical processes in an aquifer system.</title>
        <authorList>
            <person name="Anantharaman K."/>
            <person name="Brown C.T."/>
            <person name="Hug L.A."/>
            <person name="Sharon I."/>
            <person name="Castelle C.J."/>
            <person name="Probst A.J."/>
            <person name="Thomas B.C."/>
            <person name="Singh A."/>
            <person name="Wilkins M.J."/>
            <person name="Karaoz U."/>
            <person name="Brodie E.L."/>
            <person name="Williams K.H."/>
            <person name="Hubbard S.S."/>
            <person name="Banfield J.F."/>
        </authorList>
    </citation>
    <scope>NUCLEOTIDE SEQUENCE [LARGE SCALE GENOMIC DNA]</scope>
</reference>
<dbReference type="Proteomes" id="UP000177573">
    <property type="component" value="Unassembled WGS sequence"/>
</dbReference>
<evidence type="ECO:0000256" key="2">
    <source>
        <dbReference type="ARBA" id="ARBA00012028"/>
    </source>
</evidence>
<organism evidence="5 6">
    <name type="scientific">Candidatus Lloydbacteria bacterium RIFCSPLOWO2_02_FULL_51_11</name>
    <dbReference type="NCBI Taxonomy" id="1798667"/>
    <lineage>
        <taxon>Bacteria</taxon>
        <taxon>Candidatus Lloydiibacteriota</taxon>
    </lineage>
</organism>
<dbReference type="InterPro" id="IPR029033">
    <property type="entry name" value="His_PPase_superfam"/>
</dbReference>
<dbReference type="Gene3D" id="3.40.50.1240">
    <property type="entry name" value="Phosphoglycerate mutase-like"/>
    <property type="match status" value="1"/>
</dbReference>
<evidence type="ECO:0000313" key="5">
    <source>
        <dbReference type="EMBL" id="OGZ15209.1"/>
    </source>
</evidence>
<dbReference type="InterPro" id="IPR013078">
    <property type="entry name" value="His_Pase_superF_clade-1"/>
</dbReference>
<dbReference type="GO" id="GO:0006096">
    <property type="term" value="P:glycolytic process"/>
    <property type="evidence" value="ECO:0007669"/>
    <property type="project" value="UniProtKB-KW"/>
</dbReference>
<dbReference type="SUPFAM" id="SSF53254">
    <property type="entry name" value="Phosphoglycerate mutase-like"/>
    <property type="match status" value="1"/>
</dbReference>
<accession>A0A1G2DNP0</accession>
<dbReference type="CDD" id="cd07067">
    <property type="entry name" value="HP_PGM_like"/>
    <property type="match status" value="1"/>
</dbReference>
<dbReference type="Pfam" id="PF00300">
    <property type="entry name" value="His_Phos_1"/>
    <property type="match status" value="1"/>
</dbReference>
<dbReference type="STRING" id="1798667.A3J08_03090"/>
<name>A0A1G2DNP0_9BACT</name>
<comment type="similarity">
    <text evidence="1">Belongs to the phosphoglycerate mutase family. BPG-dependent PGAM subfamily.</text>
</comment>
<protein>
    <recommendedName>
        <fullName evidence="2">phosphoglycerate mutase (2,3-diphosphoglycerate-dependent)</fullName>
        <ecNumber evidence="2">5.4.2.11</ecNumber>
    </recommendedName>
</protein>
<sequence>MTLPIDLVLIRHGQSEGNLAKKLSKDGNNASVDILRDRHTARYRLTKKGRRQAQGTGIWLRNEFGDLKAIFDIFLVSEYIRAVETAGLLNIPHAQWTLDFNLRERVNGNSGTKTEEERRKALGEALKVLDAEPYFWAPPGAESYTELCERLRIPLAMLHRECESKRVLCVCHGEVMWGFRILLERLSQDQFKKLHISEKDFNRIHNGQVLHYTRRNPETGRMADHANWLRMVRPTEDPVWDSGWQEIARPFYSNKDLLKIARHVPLLVEK</sequence>
<comment type="caution">
    <text evidence="5">The sequence shown here is derived from an EMBL/GenBank/DDBJ whole genome shotgun (WGS) entry which is preliminary data.</text>
</comment>
<keyword evidence="4" id="KW-0413">Isomerase</keyword>
<dbReference type="GO" id="GO:0004619">
    <property type="term" value="F:phosphoglycerate mutase activity"/>
    <property type="evidence" value="ECO:0007669"/>
    <property type="project" value="UniProtKB-EC"/>
</dbReference>
<evidence type="ECO:0000256" key="4">
    <source>
        <dbReference type="ARBA" id="ARBA00023235"/>
    </source>
</evidence>
<proteinExistence type="inferred from homology"/>
<dbReference type="SMART" id="SM00855">
    <property type="entry name" value="PGAM"/>
    <property type="match status" value="1"/>
</dbReference>
<dbReference type="EC" id="5.4.2.11" evidence="2"/>
<evidence type="ECO:0000256" key="3">
    <source>
        <dbReference type="ARBA" id="ARBA00023152"/>
    </source>
</evidence>
<evidence type="ECO:0000256" key="1">
    <source>
        <dbReference type="ARBA" id="ARBA00006717"/>
    </source>
</evidence>
<dbReference type="InterPro" id="IPR001345">
    <property type="entry name" value="PG/BPGM_mutase_AS"/>
</dbReference>
<dbReference type="PROSITE" id="PS00175">
    <property type="entry name" value="PG_MUTASE"/>
    <property type="match status" value="1"/>
</dbReference>
<dbReference type="InterPro" id="IPR005952">
    <property type="entry name" value="Phosphogly_mut1"/>
</dbReference>
<dbReference type="EMBL" id="MHLR01000017">
    <property type="protein sequence ID" value="OGZ15209.1"/>
    <property type="molecule type" value="Genomic_DNA"/>
</dbReference>
<dbReference type="PANTHER" id="PTHR11931">
    <property type="entry name" value="PHOSPHOGLYCERATE MUTASE"/>
    <property type="match status" value="1"/>
</dbReference>
<keyword evidence="3" id="KW-0324">Glycolysis</keyword>
<dbReference type="AlphaFoldDB" id="A0A1G2DNP0"/>
<evidence type="ECO:0000313" key="6">
    <source>
        <dbReference type="Proteomes" id="UP000177573"/>
    </source>
</evidence>
<gene>
    <name evidence="5" type="ORF">A3J08_03090</name>
</gene>